<feature type="transmembrane region" description="Helical" evidence="7">
    <location>
        <begin position="58"/>
        <end position="79"/>
    </location>
</feature>
<feature type="transmembrane region" description="Helical" evidence="7">
    <location>
        <begin position="322"/>
        <end position="343"/>
    </location>
</feature>
<keyword evidence="9" id="KW-1185">Reference proteome</keyword>
<feature type="compositionally biased region" description="Basic and acidic residues" evidence="6">
    <location>
        <begin position="1"/>
        <end position="11"/>
    </location>
</feature>
<feature type="transmembrane region" description="Helical" evidence="7">
    <location>
        <begin position="441"/>
        <end position="464"/>
    </location>
</feature>
<reference evidence="9" key="1">
    <citation type="journal article" date="2020" name="Stud. Mycol.">
        <title>101 Dothideomycetes genomes: A test case for predicting lifestyles and emergence of pathogens.</title>
        <authorList>
            <person name="Haridas S."/>
            <person name="Albert R."/>
            <person name="Binder M."/>
            <person name="Bloem J."/>
            <person name="LaButti K."/>
            <person name="Salamov A."/>
            <person name="Andreopoulos B."/>
            <person name="Baker S."/>
            <person name="Barry K."/>
            <person name="Bills G."/>
            <person name="Bluhm B."/>
            <person name="Cannon C."/>
            <person name="Castanera R."/>
            <person name="Culley D."/>
            <person name="Daum C."/>
            <person name="Ezra D."/>
            <person name="Gonzalez J."/>
            <person name="Henrissat B."/>
            <person name="Kuo A."/>
            <person name="Liang C."/>
            <person name="Lipzen A."/>
            <person name="Lutzoni F."/>
            <person name="Magnuson J."/>
            <person name="Mondo S."/>
            <person name="Nolan M."/>
            <person name="Ohm R."/>
            <person name="Pangilinan J."/>
            <person name="Park H.-J."/>
            <person name="Ramirez L."/>
            <person name="Alfaro M."/>
            <person name="Sun H."/>
            <person name="Tritt A."/>
            <person name="Yoshinaga Y."/>
            <person name="Zwiers L.-H."/>
            <person name="Turgeon B."/>
            <person name="Goodwin S."/>
            <person name="Spatafora J."/>
            <person name="Crous P."/>
            <person name="Grigoriev I."/>
        </authorList>
    </citation>
    <scope>NUCLEOTIDE SEQUENCE [LARGE SCALE GENOMIC DNA]</scope>
    <source>
        <strain evidence="9">CECT 20119</strain>
    </source>
</reference>
<keyword evidence="2" id="KW-0813">Transport</keyword>
<evidence type="ECO:0000256" key="2">
    <source>
        <dbReference type="ARBA" id="ARBA00022448"/>
    </source>
</evidence>
<evidence type="ECO:0000256" key="4">
    <source>
        <dbReference type="ARBA" id="ARBA00022989"/>
    </source>
</evidence>
<feature type="transmembrane region" description="Helical" evidence="7">
    <location>
        <begin position="33"/>
        <end position="52"/>
    </location>
</feature>
<dbReference type="OrthoDB" id="3900342at2759"/>
<dbReference type="Proteomes" id="UP000799538">
    <property type="component" value="Unassembled WGS sequence"/>
</dbReference>
<evidence type="ECO:0000256" key="5">
    <source>
        <dbReference type="ARBA" id="ARBA00023136"/>
    </source>
</evidence>
<proteinExistence type="predicted"/>
<feature type="transmembrane region" description="Helical" evidence="7">
    <location>
        <begin position="398"/>
        <end position="421"/>
    </location>
</feature>
<dbReference type="GO" id="GO:0022857">
    <property type="term" value="F:transmembrane transporter activity"/>
    <property type="evidence" value="ECO:0007669"/>
    <property type="project" value="InterPro"/>
</dbReference>
<gene>
    <name evidence="8" type="ORF">BDZ85DRAFT_127393</name>
</gene>
<dbReference type="PANTHER" id="PTHR45649:SF27">
    <property type="entry name" value="CHOLINE TRANSPORTER (EUROFUNG)"/>
    <property type="match status" value="1"/>
</dbReference>
<dbReference type="GO" id="GO:0016020">
    <property type="term" value="C:membrane"/>
    <property type="evidence" value="ECO:0007669"/>
    <property type="project" value="UniProtKB-SubCell"/>
</dbReference>
<dbReference type="AlphaFoldDB" id="A0A6A6G9I3"/>
<feature type="transmembrane region" description="Helical" evidence="7">
    <location>
        <begin position="123"/>
        <end position="148"/>
    </location>
</feature>
<dbReference type="Pfam" id="PF13520">
    <property type="entry name" value="AA_permease_2"/>
    <property type="match status" value="1"/>
</dbReference>
<dbReference type="InterPro" id="IPR002293">
    <property type="entry name" value="AA/rel_permease1"/>
</dbReference>
<evidence type="ECO:0000313" key="9">
    <source>
        <dbReference type="Proteomes" id="UP000799538"/>
    </source>
</evidence>
<protein>
    <submittedName>
        <fullName evidence="8">Choline transporter</fullName>
    </submittedName>
</protein>
<evidence type="ECO:0000256" key="1">
    <source>
        <dbReference type="ARBA" id="ARBA00004141"/>
    </source>
</evidence>
<name>A0A6A6G9I3_9PEZI</name>
<feature type="transmembrane region" description="Helical" evidence="7">
    <location>
        <begin position="160"/>
        <end position="181"/>
    </location>
</feature>
<evidence type="ECO:0000313" key="8">
    <source>
        <dbReference type="EMBL" id="KAF2222391.1"/>
    </source>
</evidence>
<keyword evidence="5 7" id="KW-0472">Membrane</keyword>
<feature type="transmembrane region" description="Helical" evidence="7">
    <location>
        <begin position="187"/>
        <end position="206"/>
    </location>
</feature>
<sequence>MDVKEMHEDARPSSSDDGTVNASGHKQELERNFGLLSIVGLVITSGNTWLAVGGTLTVAIYNGGALGVITEYIAVSVFYWCIAASLAELASAMPSAGGVYHWATITAGKYGRPVGFFAGWLNFFAWIFGLASSFQIIGLQITSAYALYHPDYVPERSHVIAVYIICVWLLCAGVIVGNRILPHVETLGGVLCMAGFFVTVLVCAILPGSTGGGYATATDIWKTWSNGTGWSDGLAFCLGMLNGAYAVGTPDAISKLCEEVPRPSINIPKAMLIQYVVGFITGLTFLIGIFYGITDLDAVIARGLNFPLAAIYEQATGTTAGAVGLLIVAFLPSFIGLVGLYLIASRAFWTLARDNATPFPSVFGRVNERFKTPANAIILCAAICTLLALIYLGNSTAFSALIGSFVILTTISYLLAIIPHVINKRQSVEPGAFFMKGATGYIVNIVSIVFMIVFDVLFCMPFAVPFDAVTMNYASLLAGGLTIFVAIFYLVRRSSYEGPKYVPVSSDHLAKDAI</sequence>
<dbReference type="PANTHER" id="PTHR45649">
    <property type="entry name" value="AMINO-ACID PERMEASE BAT1"/>
    <property type="match status" value="1"/>
</dbReference>
<accession>A0A6A6G9I3</accession>
<evidence type="ECO:0000256" key="6">
    <source>
        <dbReference type="SAM" id="MobiDB-lite"/>
    </source>
</evidence>
<feature type="transmembrane region" description="Helical" evidence="7">
    <location>
        <begin position="470"/>
        <end position="491"/>
    </location>
</feature>
<dbReference type="PIRSF" id="PIRSF006060">
    <property type="entry name" value="AA_transporter"/>
    <property type="match status" value="1"/>
</dbReference>
<organism evidence="8 9">
    <name type="scientific">Elsinoe ampelina</name>
    <dbReference type="NCBI Taxonomy" id="302913"/>
    <lineage>
        <taxon>Eukaryota</taxon>
        <taxon>Fungi</taxon>
        <taxon>Dikarya</taxon>
        <taxon>Ascomycota</taxon>
        <taxon>Pezizomycotina</taxon>
        <taxon>Dothideomycetes</taxon>
        <taxon>Dothideomycetidae</taxon>
        <taxon>Myriangiales</taxon>
        <taxon>Elsinoaceae</taxon>
        <taxon>Elsinoe</taxon>
    </lineage>
</organism>
<evidence type="ECO:0000256" key="7">
    <source>
        <dbReference type="SAM" id="Phobius"/>
    </source>
</evidence>
<feature type="transmembrane region" description="Helical" evidence="7">
    <location>
        <begin position="272"/>
        <end position="293"/>
    </location>
</feature>
<keyword evidence="3 7" id="KW-0812">Transmembrane</keyword>
<feature type="compositionally biased region" description="Polar residues" evidence="6">
    <location>
        <begin position="12"/>
        <end position="22"/>
    </location>
</feature>
<comment type="subcellular location">
    <subcellularLocation>
        <location evidence="1">Membrane</location>
        <topology evidence="1">Multi-pass membrane protein</topology>
    </subcellularLocation>
</comment>
<feature type="transmembrane region" description="Helical" evidence="7">
    <location>
        <begin position="374"/>
        <end position="392"/>
    </location>
</feature>
<keyword evidence="4 7" id="KW-1133">Transmembrane helix</keyword>
<dbReference type="Gene3D" id="1.20.1740.10">
    <property type="entry name" value="Amino acid/polyamine transporter I"/>
    <property type="match status" value="1"/>
</dbReference>
<feature type="region of interest" description="Disordered" evidence="6">
    <location>
        <begin position="1"/>
        <end position="22"/>
    </location>
</feature>
<evidence type="ECO:0000256" key="3">
    <source>
        <dbReference type="ARBA" id="ARBA00022692"/>
    </source>
</evidence>
<dbReference type="EMBL" id="ML992508">
    <property type="protein sequence ID" value="KAF2222391.1"/>
    <property type="molecule type" value="Genomic_DNA"/>
</dbReference>